<sequence length="226" mass="24507">MHFWEGHSRRLAGTHRGVSRDGHSFSSGVFFSEIFGGTWRPMATYSTFVLYLAAQQGRAREELCEPVSLKHAGNYNLVSCIAGRLDGSYKKAGNRVVVKQNPTHLTTSPRLPRLSISGSCRSYKSIIAARPFRAADCRAVCMTVLRFFGLLRCPLPFRRVLWRRGDTSVSSGCADWSAGNRTIGWGSSALGGTLAEALLASGSLRSMVFGDVPVGSGDVSCAAQLR</sequence>
<reference evidence="1" key="1">
    <citation type="submission" date="2022-08" db="UniProtKB">
        <authorList>
            <consortium name="EnsemblMetazoa"/>
        </authorList>
    </citation>
    <scope>IDENTIFICATION</scope>
    <source>
        <strain evidence="1">EBRO</strain>
    </source>
</reference>
<evidence type="ECO:0000313" key="1">
    <source>
        <dbReference type="EnsemblMetazoa" id="AATE001178-PA.1"/>
    </source>
</evidence>
<organism evidence="1">
    <name type="scientific">Anopheles atroparvus</name>
    <name type="common">European mosquito</name>
    <dbReference type="NCBI Taxonomy" id="41427"/>
    <lineage>
        <taxon>Eukaryota</taxon>
        <taxon>Metazoa</taxon>
        <taxon>Ecdysozoa</taxon>
        <taxon>Arthropoda</taxon>
        <taxon>Hexapoda</taxon>
        <taxon>Insecta</taxon>
        <taxon>Pterygota</taxon>
        <taxon>Neoptera</taxon>
        <taxon>Endopterygota</taxon>
        <taxon>Diptera</taxon>
        <taxon>Nematocera</taxon>
        <taxon>Culicoidea</taxon>
        <taxon>Culicidae</taxon>
        <taxon>Anophelinae</taxon>
        <taxon>Anopheles</taxon>
    </lineage>
</organism>
<dbReference type="VEuPathDB" id="VectorBase:AATE001178"/>
<accession>A0A182IL31</accession>
<proteinExistence type="predicted"/>
<dbReference type="EnsemblMetazoa" id="AATE001178-RA">
    <property type="protein sequence ID" value="AATE001178-PA.1"/>
    <property type="gene ID" value="AATE001178"/>
</dbReference>
<dbReference type="AlphaFoldDB" id="A0A182IL31"/>
<protein>
    <submittedName>
        <fullName evidence="1">Uncharacterized protein</fullName>
    </submittedName>
</protein>
<name>A0A182IL31_ANOAO</name>